<dbReference type="Proteomes" id="UP000887568">
    <property type="component" value="Unplaced"/>
</dbReference>
<accession>A0A914B3L5</accession>
<dbReference type="PANTHER" id="PTHR11592">
    <property type="entry name" value="GLUTATHIONE PEROXIDASE"/>
    <property type="match status" value="1"/>
</dbReference>
<dbReference type="EnsemblMetazoa" id="XM_038214466.1">
    <property type="protein sequence ID" value="XP_038070394.1"/>
    <property type="gene ID" value="LOC119739489"/>
</dbReference>
<protein>
    <recommendedName>
        <fullName evidence="7">Glutathione peroxidase</fullName>
    </recommendedName>
</protein>
<dbReference type="OMA" id="REFTQMN"/>
<dbReference type="InterPro" id="IPR036249">
    <property type="entry name" value="Thioredoxin-like_sf"/>
</dbReference>
<dbReference type="AlphaFoldDB" id="A0A914B3L5"/>
<dbReference type="GO" id="GO:0005576">
    <property type="term" value="C:extracellular region"/>
    <property type="evidence" value="ECO:0007669"/>
    <property type="project" value="UniProtKB-SubCell"/>
</dbReference>
<sequence>MSVSSVQQPGKGVVDSLRVAIKPSDLSHDMTKSASERNGSSNGSSDDRKTSTEEDEEEAYRFSIGSLVPVSMVRSFYELSALGGDGRMVQFSRFEGRVTLVVNVATGDEQATREFTQMNEFVSTYESRGLSILAFPCNQFGNREPWDDHEIPLCLRHVRPGRGFAPKFHLMARCDVNGARCHPVFEYLKQRVAGCSDDHSPTIRSLRGRLLPPKSPDIRWNFEKFLVGHEGRPFKRFSSRTPMRSLSGDVENLLRRSSIAMQSSASKYGGNRFVHYDPGQDKIRKKRNSARGSDVS</sequence>
<keyword evidence="5" id="KW-0732">Signal</keyword>
<keyword evidence="3" id="KW-0964">Secreted</keyword>
<feature type="region of interest" description="Disordered" evidence="8">
    <location>
        <begin position="1"/>
        <end position="58"/>
    </location>
</feature>
<reference evidence="9" key="1">
    <citation type="submission" date="2022-11" db="UniProtKB">
        <authorList>
            <consortium name="EnsemblMetazoa"/>
        </authorList>
    </citation>
    <scope>IDENTIFICATION</scope>
</reference>
<dbReference type="GeneID" id="119739489"/>
<evidence type="ECO:0000256" key="3">
    <source>
        <dbReference type="ARBA" id="ARBA00022525"/>
    </source>
</evidence>
<dbReference type="PANTHER" id="PTHR11592:SF88">
    <property type="entry name" value="GLUTATHIONE PEROXIDASE-RELATED"/>
    <property type="match status" value="1"/>
</dbReference>
<dbReference type="GO" id="GO:0004602">
    <property type="term" value="F:glutathione peroxidase activity"/>
    <property type="evidence" value="ECO:0007669"/>
    <property type="project" value="TreeGrafter"/>
</dbReference>
<evidence type="ECO:0000256" key="1">
    <source>
        <dbReference type="ARBA" id="ARBA00004613"/>
    </source>
</evidence>
<name>A0A914B3L5_PATMI</name>
<dbReference type="InterPro" id="IPR000889">
    <property type="entry name" value="Glutathione_peroxidase"/>
</dbReference>
<dbReference type="PROSITE" id="PS51355">
    <property type="entry name" value="GLUTATHIONE_PEROXID_3"/>
    <property type="match status" value="1"/>
</dbReference>
<dbReference type="RefSeq" id="XP_038070394.1">
    <property type="nucleotide sequence ID" value="XM_038214466.1"/>
</dbReference>
<keyword evidence="10" id="KW-1185">Reference proteome</keyword>
<keyword evidence="6 7" id="KW-0560">Oxidoreductase</keyword>
<dbReference type="InterPro" id="IPR029760">
    <property type="entry name" value="GPX_CS"/>
</dbReference>
<organism evidence="9 10">
    <name type="scientific">Patiria miniata</name>
    <name type="common">Bat star</name>
    <name type="synonym">Asterina miniata</name>
    <dbReference type="NCBI Taxonomy" id="46514"/>
    <lineage>
        <taxon>Eukaryota</taxon>
        <taxon>Metazoa</taxon>
        <taxon>Echinodermata</taxon>
        <taxon>Eleutherozoa</taxon>
        <taxon>Asterozoa</taxon>
        <taxon>Asteroidea</taxon>
        <taxon>Valvatacea</taxon>
        <taxon>Valvatida</taxon>
        <taxon>Asterinidae</taxon>
        <taxon>Patiria</taxon>
    </lineage>
</organism>
<evidence type="ECO:0000256" key="2">
    <source>
        <dbReference type="ARBA" id="ARBA00006926"/>
    </source>
</evidence>
<evidence type="ECO:0000256" key="4">
    <source>
        <dbReference type="ARBA" id="ARBA00022559"/>
    </source>
</evidence>
<dbReference type="PRINTS" id="PR01011">
    <property type="entry name" value="GLUTPROXDASE"/>
</dbReference>
<evidence type="ECO:0000256" key="5">
    <source>
        <dbReference type="ARBA" id="ARBA00022729"/>
    </source>
</evidence>
<dbReference type="CDD" id="cd00340">
    <property type="entry name" value="GSH_Peroxidase"/>
    <property type="match status" value="1"/>
</dbReference>
<dbReference type="GO" id="GO:0006979">
    <property type="term" value="P:response to oxidative stress"/>
    <property type="evidence" value="ECO:0007669"/>
    <property type="project" value="InterPro"/>
</dbReference>
<evidence type="ECO:0000256" key="7">
    <source>
        <dbReference type="RuleBase" id="RU000499"/>
    </source>
</evidence>
<comment type="similarity">
    <text evidence="2 7">Belongs to the glutathione peroxidase family.</text>
</comment>
<evidence type="ECO:0000256" key="8">
    <source>
        <dbReference type="SAM" id="MobiDB-lite"/>
    </source>
</evidence>
<dbReference type="OrthoDB" id="446890at2759"/>
<keyword evidence="4 7" id="KW-0575">Peroxidase</keyword>
<evidence type="ECO:0000313" key="10">
    <source>
        <dbReference type="Proteomes" id="UP000887568"/>
    </source>
</evidence>
<dbReference type="PROSITE" id="PS00763">
    <property type="entry name" value="GLUTATHIONE_PEROXID_2"/>
    <property type="match status" value="1"/>
</dbReference>
<feature type="compositionally biased region" description="Basic and acidic residues" evidence="8">
    <location>
        <begin position="25"/>
        <end position="35"/>
    </location>
</feature>
<dbReference type="Gene3D" id="3.40.30.10">
    <property type="entry name" value="Glutaredoxin"/>
    <property type="match status" value="1"/>
</dbReference>
<evidence type="ECO:0000256" key="6">
    <source>
        <dbReference type="ARBA" id="ARBA00023002"/>
    </source>
</evidence>
<dbReference type="Pfam" id="PF00255">
    <property type="entry name" value="GSHPx"/>
    <property type="match status" value="1"/>
</dbReference>
<dbReference type="SUPFAM" id="SSF52833">
    <property type="entry name" value="Thioredoxin-like"/>
    <property type="match status" value="1"/>
</dbReference>
<proteinExistence type="inferred from homology"/>
<comment type="subcellular location">
    <subcellularLocation>
        <location evidence="1">Secreted</location>
    </subcellularLocation>
</comment>
<feature type="region of interest" description="Disordered" evidence="8">
    <location>
        <begin position="270"/>
        <end position="296"/>
    </location>
</feature>
<evidence type="ECO:0000313" key="9">
    <source>
        <dbReference type="EnsemblMetazoa" id="XP_038070394.1"/>
    </source>
</evidence>